<dbReference type="PANTHER" id="PTHR46746">
    <property type="entry name" value="KILLER CELL LECTIN-LIKE RECEPTOR SUBFAMILY F MEMBER 2"/>
    <property type="match status" value="1"/>
</dbReference>
<dbReference type="PROSITE" id="PS50041">
    <property type="entry name" value="C_TYPE_LECTIN_2"/>
    <property type="match status" value="1"/>
</dbReference>
<dbReference type="InterPro" id="IPR051379">
    <property type="entry name" value="C-type_Lectin_Receptor_IMM"/>
</dbReference>
<evidence type="ECO:0000259" key="5">
    <source>
        <dbReference type="PROSITE" id="PS50041"/>
    </source>
</evidence>
<dbReference type="SMART" id="SM00034">
    <property type="entry name" value="CLECT"/>
    <property type="match status" value="1"/>
</dbReference>
<dbReference type="EMBL" id="QNUK01000210">
    <property type="protein sequence ID" value="KAF5898087.1"/>
    <property type="molecule type" value="Genomic_DNA"/>
</dbReference>
<keyword evidence="7" id="KW-1185">Reference proteome</keyword>
<dbReference type="SUPFAM" id="SSF56436">
    <property type="entry name" value="C-type lectin-like"/>
    <property type="match status" value="1"/>
</dbReference>
<dbReference type="Pfam" id="PF00059">
    <property type="entry name" value="Lectin_C"/>
    <property type="match status" value="1"/>
</dbReference>
<evidence type="ECO:0000313" key="6">
    <source>
        <dbReference type="EMBL" id="KAF5898087.1"/>
    </source>
</evidence>
<feature type="non-terminal residue" evidence="6">
    <location>
        <position position="1"/>
    </location>
</feature>
<dbReference type="InterPro" id="IPR016187">
    <property type="entry name" value="CTDL_fold"/>
</dbReference>
<evidence type="ECO:0000313" key="7">
    <source>
        <dbReference type="Proteomes" id="UP000727407"/>
    </source>
</evidence>
<evidence type="ECO:0000256" key="2">
    <source>
        <dbReference type="ARBA" id="ARBA00023157"/>
    </source>
</evidence>
<keyword evidence="3" id="KW-0175">Coiled coil</keyword>
<feature type="non-terminal residue" evidence="6">
    <location>
        <position position="198"/>
    </location>
</feature>
<gene>
    <name evidence="6" type="ORF">DAT39_012195</name>
</gene>
<sequence length="198" mass="22561">QRAEDGVYANWHVKNKTSPDISDGTDKRTTKIVISAIGFLLILGVLLTLCAIGVLYHNKVVSYEIISEKYDKVTATLILQMSKANETEMLYEALKRNFQQVQKELSVCNTNQNSRECKEGWKSHGLKCYYFSTEKLNWAQSRDHCVVKGGHLVIITSQPEQNFASSQMEESHWIGLNDLETEGKWMWVNNQPLTESSV</sequence>
<dbReference type="OrthoDB" id="538816at2759"/>
<organism evidence="6 7">
    <name type="scientific">Clarias magur</name>
    <name type="common">Asian catfish</name>
    <name type="synonym">Macropteronotus magur</name>
    <dbReference type="NCBI Taxonomy" id="1594786"/>
    <lineage>
        <taxon>Eukaryota</taxon>
        <taxon>Metazoa</taxon>
        <taxon>Chordata</taxon>
        <taxon>Craniata</taxon>
        <taxon>Vertebrata</taxon>
        <taxon>Euteleostomi</taxon>
        <taxon>Actinopterygii</taxon>
        <taxon>Neopterygii</taxon>
        <taxon>Teleostei</taxon>
        <taxon>Ostariophysi</taxon>
        <taxon>Siluriformes</taxon>
        <taxon>Clariidae</taxon>
        <taxon>Clarias</taxon>
    </lineage>
</organism>
<evidence type="ECO:0000256" key="1">
    <source>
        <dbReference type="ARBA" id="ARBA00022734"/>
    </source>
</evidence>
<evidence type="ECO:0000256" key="3">
    <source>
        <dbReference type="SAM" id="Coils"/>
    </source>
</evidence>
<feature type="domain" description="C-type lectin" evidence="5">
    <location>
        <begin position="124"/>
        <end position="193"/>
    </location>
</feature>
<proteinExistence type="predicted"/>
<keyword evidence="4" id="KW-0812">Transmembrane</keyword>
<keyword evidence="4" id="KW-0472">Membrane</keyword>
<feature type="coiled-coil region" evidence="3">
    <location>
        <begin position="84"/>
        <end position="111"/>
    </location>
</feature>
<keyword evidence="2" id="KW-1015">Disulfide bond</keyword>
<dbReference type="PANTHER" id="PTHR46746:SF9">
    <property type="entry name" value="CD209 ANTIGEN-LIKE PROTEIN C-LIKE"/>
    <property type="match status" value="1"/>
</dbReference>
<dbReference type="GO" id="GO:0030246">
    <property type="term" value="F:carbohydrate binding"/>
    <property type="evidence" value="ECO:0007669"/>
    <property type="project" value="UniProtKB-KW"/>
</dbReference>
<comment type="caution">
    <text evidence="6">The sequence shown here is derived from an EMBL/GenBank/DDBJ whole genome shotgun (WGS) entry which is preliminary data.</text>
</comment>
<dbReference type="InterPro" id="IPR001304">
    <property type="entry name" value="C-type_lectin-like"/>
</dbReference>
<dbReference type="AlphaFoldDB" id="A0A8J4ULV2"/>
<evidence type="ECO:0000256" key="4">
    <source>
        <dbReference type="SAM" id="Phobius"/>
    </source>
</evidence>
<name>A0A8J4ULV2_CLAMG</name>
<accession>A0A8J4ULV2</accession>
<reference evidence="6" key="1">
    <citation type="submission" date="2020-07" db="EMBL/GenBank/DDBJ databases">
        <title>Clarias magur genome sequencing, assembly and annotation.</title>
        <authorList>
            <person name="Kushwaha B."/>
            <person name="Kumar R."/>
            <person name="Das P."/>
            <person name="Joshi C.G."/>
            <person name="Kumar D."/>
            <person name="Nagpure N.S."/>
            <person name="Pandey M."/>
            <person name="Agarwal S."/>
            <person name="Srivastava S."/>
            <person name="Singh M."/>
            <person name="Sahoo L."/>
            <person name="Jayasankar P."/>
            <person name="Meher P.K."/>
            <person name="Koringa P.G."/>
            <person name="Iquebal M.A."/>
            <person name="Das S.P."/>
            <person name="Bit A."/>
            <person name="Patnaik S."/>
            <person name="Patel N."/>
            <person name="Shah T.M."/>
            <person name="Hinsu A."/>
            <person name="Jena J.K."/>
        </authorList>
    </citation>
    <scope>NUCLEOTIDE SEQUENCE</scope>
    <source>
        <strain evidence="6">CIFAMagur01</strain>
        <tissue evidence="6">Testis</tissue>
    </source>
</reference>
<dbReference type="Proteomes" id="UP000727407">
    <property type="component" value="Unassembled WGS sequence"/>
</dbReference>
<protein>
    <submittedName>
        <fullName evidence="6">C-type lectin domain family 6 member A-like</fullName>
    </submittedName>
</protein>
<dbReference type="InterPro" id="IPR016186">
    <property type="entry name" value="C-type_lectin-like/link_sf"/>
</dbReference>
<dbReference type="Gene3D" id="3.10.100.10">
    <property type="entry name" value="Mannose-Binding Protein A, subunit A"/>
    <property type="match status" value="1"/>
</dbReference>
<keyword evidence="1" id="KW-0430">Lectin</keyword>
<keyword evidence="4" id="KW-1133">Transmembrane helix</keyword>
<feature type="transmembrane region" description="Helical" evidence="4">
    <location>
        <begin position="32"/>
        <end position="56"/>
    </location>
</feature>